<evidence type="ECO:0000313" key="3">
    <source>
        <dbReference type="EMBL" id="NYZ24828.1"/>
    </source>
</evidence>
<dbReference type="CDD" id="cd00371">
    <property type="entry name" value="HMA"/>
    <property type="match status" value="1"/>
</dbReference>
<dbReference type="SUPFAM" id="SSF55008">
    <property type="entry name" value="HMA, heavy metal-associated domain"/>
    <property type="match status" value="1"/>
</dbReference>
<keyword evidence="1" id="KW-0479">Metal-binding</keyword>
<reference evidence="3 4" key="1">
    <citation type="submission" date="2020-05" db="EMBL/GenBank/DDBJ databases">
        <title>Azospirillum oleiclasticum sp. nov, a nitrogen-fixing and heavy crude oil-emulsifying bacterium isolated from the crude oil of Yumen Oilfield.</title>
        <authorList>
            <person name="Wu D."/>
            <person name="Cai M."/>
            <person name="Zhang X."/>
        </authorList>
    </citation>
    <scope>NUCLEOTIDE SEQUENCE [LARGE SCALE GENOMIC DNA]</scope>
    <source>
        <strain evidence="3 4">ROY-1-1-2</strain>
    </source>
</reference>
<accession>A0ABX2TMU3</accession>
<dbReference type="InterPro" id="IPR036163">
    <property type="entry name" value="HMA_dom_sf"/>
</dbReference>
<sequence length="68" mass="6929">MAESYKVGGMTCGGCARSVNNAIVKLAPDARVEVDLPTGTVTVNGPVEEATVRKAVESAGFDFNGKAA</sequence>
<dbReference type="PROSITE" id="PS50846">
    <property type="entry name" value="HMA_2"/>
    <property type="match status" value="1"/>
</dbReference>
<gene>
    <name evidence="3" type="ORF">HND93_34425</name>
</gene>
<keyword evidence="4" id="KW-1185">Reference proteome</keyword>
<dbReference type="PROSITE" id="PS01047">
    <property type="entry name" value="HMA_1"/>
    <property type="match status" value="1"/>
</dbReference>
<dbReference type="InterPro" id="IPR017969">
    <property type="entry name" value="Heavy-metal-associated_CS"/>
</dbReference>
<feature type="domain" description="HMA" evidence="2">
    <location>
        <begin position="1"/>
        <end position="64"/>
    </location>
</feature>
<organism evidence="3 4">
    <name type="scientific">Azospirillum oleiclasticum</name>
    <dbReference type="NCBI Taxonomy" id="2735135"/>
    <lineage>
        <taxon>Bacteria</taxon>
        <taxon>Pseudomonadati</taxon>
        <taxon>Pseudomonadota</taxon>
        <taxon>Alphaproteobacteria</taxon>
        <taxon>Rhodospirillales</taxon>
        <taxon>Azospirillaceae</taxon>
        <taxon>Azospirillum</taxon>
    </lineage>
</organism>
<dbReference type="EMBL" id="JABFDB010000045">
    <property type="protein sequence ID" value="NYZ24828.1"/>
    <property type="molecule type" value="Genomic_DNA"/>
</dbReference>
<proteinExistence type="predicted"/>
<dbReference type="Proteomes" id="UP000584642">
    <property type="component" value="Unassembled WGS sequence"/>
</dbReference>
<protein>
    <submittedName>
        <fullName evidence="3">Heavy-metal-associated domain-containing protein</fullName>
    </submittedName>
</protein>
<evidence type="ECO:0000313" key="4">
    <source>
        <dbReference type="Proteomes" id="UP000584642"/>
    </source>
</evidence>
<evidence type="ECO:0000256" key="1">
    <source>
        <dbReference type="ARBA" id="ARBA00022723"/>
    </source>
</evidence>
<dbReference type="Pfam" id="PF00403">
    <property type="entry name" value="HMA"/>
    <property type="match status" value="1"/>
</dbReference>
<dbReference type="RefSeq" id="WP_180286597.1">
    <property type="nucleotide sequence ID" value="NZ_JABFDB010000045.1"/>
</dbReference>
<name>A0ABX2TMU3_9PROT</name>
<evidence type="ECO:0000259" key="2">
    <source>
        <dbReference type="PROSITE" id="PS50846"/>
    </source>
</evidence>
<dbReference type="Gene3D" id="3.30.70.100">
    <property type="match status" value="1"/>
</dbReference>
<comment type="caution">
    <text evidence="3">The sequence shown here is derived from an EMBL/GenBank/DDBJ whole genome shotgun (WGS) entry which is preliminary data.</text>
</comment>
<dbReference type="InterPro" id="IPR006121">
    <property type="entry name" value="HMA_dom"/>
</dbReference>